<keyword evidence="3" id="KW-1185">Reference proteome</keyword>
<reference evidence="2" key="2">
    <citation type="submission" date="2020-11" db="EMBL/GenBank/DDBJ databases">
        <authorList>
            <person name="McCartney M.A."/>
            <person name="Auch B."/>
            <person name="Kono T."/>
            <person name="Mallez S."/>
            <person name="Becker A."/>
            <person name="Gohl D.M."/>
            <person name="Silverstein K.A.T."/>
            <person name="Koren S."/>
            <person name="Bechman K.B."/>
            <person name="Herman A."/>
            <person name="Abrahante J.E."/>
            <person name="Garbe J."/>
        </authorList>
    </citation>
    <scope>NUCLEOTIDE SEQUENCE</scope>
    <source>
        <strain evidence="2">Duluth1</strain>
        <tissue evidence="2">Whole animal</tissue>
    </source>
</reference>
<dbReference type="EMBL" id="JAIWYP010000003">
    <property type="protein sequence ID" value="KAH3847844.1"/>
    <property type="molecule type" value="Genomic_DNA"/>
</dbReference>
<accession>A0A9D4QY37</accession>
<evidence type="ECO:0008006" key="4">
    <source>
        <dbReference type="Google" id="ProtNLM"/>
    </source>
</evidence>
<feature type="region of interest" description="Disordered" evidence="1">
    <location>
        <begin position="68"/>
        <end position="104"/>
    </location>
</feature>
<evidence type="ECO:0000256" key="1">
    <source>
        <dbReference type="SAM" id="MobiDB-lite"/>
    </source>
</evidence>
<dbReference type="Proteomes" id="UP000828390">
    <property type="component" value="Unassembled WGS sequence"/>
</dbReference>
<evidence type="ECO:0000313" key="3">
    <source>
        <dbReference type="Proteomes" id="UP000828390"/>
    </source>
</evidence>
<comment type="caution">
    <text evidence="2">The sequence shown here is derived from an EMBL/GenBank/DDBJ whole genome shotgun (WGS) entry which is preliminary data.</text>
</comment>
<protein>
    <recommendedName>
        <fullName evidence="4">Zinc finger PHD-type domain-containing protein</fullName>
    </recommendedName>
</protein>
<dbReference type="Gene3D" id="3.30.40.10">
    <property type="entry name" value="Zinc/RING finger domain, C3HC4 (zinc finger)"/>
    <property type="match status" value="1"/>
</dbReference>
<gene>
    <name evidence="2" type="ORF">DPMN_090178</name>
</gene>
<dbReference type="AlphaFoldDB" id="A0A9D4QY37"/>
<dbReference type="SUPFAM" id="SSF57903">
    <property type="entry name" value="FYVE/PHD zinc finger"/>
    <property type="match status" value="1"/>
</dbReference>
<organism evidence="2 3">
    <name type="scientific">Dreissena polymorpha</name>
    <name type="common">Zebra mussel</name>
    <name type="synonym">Mytilus polymorpha</name>
    <dbReference type="NCBI Taxonomy" id="45954"/>
    <lineage>
        <taxon>Eukaryota</taxon>
        <taxon>Metazoa</taxon>
        <taxon>Spiralia</taxon>
        <taxon>Lophotrochozoa</taxon>
        <taxon>Mollusca</taxon>
        <taxon>Bivalvia</taxon>
        <taxon>Autobranchia</taxon>
        <taxon>Heteroconchia</taxon>
        <taxon>Euheterodonta</taxon>
        <taxon>Imparidentia</taxon>
        <taxon>Neoheterodontei</taxon>
        <taxon>Myida</taxon>
        <taxon>Dreissenoidea</taxon>
        <taxon>Dreissenidae</taxon>
        <taxon>Dreissena</taxon>
    </lineage>
</organism>
<feature type="region of interest" description="Disordered" evidence="1">
    <location>
        <begin position="20"/>
        <end position="51"/>
    </location>
</feature>
<proteinExistence type="predicted"/>
<evidence type="ECO:0000313" key="2">
    <source>
        <dbReference type="EMBL" id="KAH3847844.1"/>
    </source>
</evidence>
<sequence length="167" mass="18450">MLKMQSIRAGKEAVDEYLRAKSESTSTTAPCKCKCGKQNSTTPKPKPGGKLLTSDAYIEALEIYDAQKKTKAPSSSRTNLPQTSPKQSTSGLIINRTDNSESESDIDDTEVCCVCERFTPINVDKRPHLKIVNWGQCDECGHWVHLGFCHAKSVLRRGDSFLCPHCS</sequence>
<name>A0A9D4QY37_DREPO</name>
<feature type="compositionally biased region" description="Polar residues" evidence="1">
    <location>
        <begin position="72"/>
        <end position="92"/>
    </location>
</feature>
<dbReference type="InterPro" id="IPR011011">
    <property type="entry name" value="Znf_FYVE_PHD"/>
</dbReference>
<reference evidence="2" key="1">
    <citation type="journal article" date="2019" name="bioRxiv">
        <title>The Genome of the Zebra Mussel, Dreissena polymorpha: A Resource for Invasive Species Research.</title>
        <authorList>
            <person name="McCartney M.A."/>
            <person name="Auch B."/>
            <person name="Kono T."/>
            <person name="Mallez S."/>
            <person name="Zhang Y."/>
            <person name="Obille A."/>
            <person name="Becker A."/>
            <person name="Abrahante J.E."/>
            <person name="Garbe J."/>
            <person name="Badalamenti J.P."/>
            <person name="Herman A."/>
            <person name="Mangelson H."/>
            <person name="Liachko I."/>
            <person name="Sullivan S."/>
            <person name="Sone E.D."/>
            <person name="Koren S."/>
            <person name="Silverstein K.A.T."/>
            <person name="Beckman K.B."/>
            <person name="Gohl D.M."/>
        </authorList>
    </citation>
    <scope>NUCLEOTIDE SEQUENCE</scope>
    <source>
        <strain evidence="2">Duluth1</strain>
        <tissue evidence="2">Whole animal</tissue>
    </source>
</reference>
<dbReference type="InterPro" id="IPR013083">
    <property type="entry name" value="Znf_RING/FYVE/PHD"/>
</dbReference>